<keyword evidence="3" id="KW-1185">Reference proteome</keyword>
<comment type="caution">
    <text evidence="2">The sequence shown here is derived from an EMBL/GenBank/DDBJ whole genome shotgun (WGS) entry which is preliminary data.</text>
</comment>
<feature type="compositionally biased region" description="Basic residues" evidence="1">
    <location>
        <begin position="71"/>
        <end position="90"/>
    </location>
</feature>
<evidence type="ECO:0000256" key="1">
    <source>
        <dbReference type="SAM" id="MobiDB-lite"/>
    </source>
</evidence>
<feature type="compositionally biased region" description="Pro residues" evidence="1">
    <location>
        <begin position="50"/>
        <end position="62"/>
    </location>
</feature>
<gene>
    <name evidence="2" type="ORF">ACFFX0_14870</name>
</gene>
<evidence type="ECO:0000313" key="3">
    <source>
        <dbReference type="Proteomes" id="UP001589575"/>
    </source>
</evidence>
<feature type="compositionally biased region" description="Polar residues" evidence="1">
    <location>
        <begin position="1"/>
        <end position="20"/>
    </location>
</feature>
<reference evidence="2 3" key="1">
    <citation type="submission" date="2024-09" db="EMBL/GenBank/DDBJ databases">
        <authorList>
            <person name="Sun Q."/>
            <person name="Mori K."/>
        </authorList>
    </citation>
    <scope>NUCLEOTIDE SEQUENCE [LARGE SCALE GENOMIC DNA]</scope>
    <source>
        <strain evidence="2 3">CCM 7609</strain>
    </source>
</reference>
<accession>A0ABV5G0E5</accession>
<feature type="region of interest" description="Disordered" evidence="1">
    <location>
        <begin position="1"/>
        <end position="126"/>
    </location>
</feature>
<name>A0ABV5G0E5_9MICC</name>
<dbReference type="EMBL" id="JBHMFI010000001">
    <property type="protein sequence ID" value="MFB9072408.1"/>
    <property type="molecule type" value="Genomic_DNA"/>
</dbReference>
<feature type="compositionally biased region" description="Basic residues" evidence="1">
    <location>
        <begin position="21"/>
        <end position="31"/>
    </location>
</feature>
<sequence length="126" mass="13515">MTSTTAPHANQAPTNSTTAVRSRRGSVRHIFRYSSQHPRASRAPIMACPSPRPGPSRCPVPPAAGRAAHWPPRRKRAAGAHTRHGPRRSRSGSAPAPSRPARRGRLACPWSGCARRARSSPRPGPS</sequence>
<evidence type="ECO:0000313" key="2">
    <source>
        <dbReference type="EMBL" id="MFB9072408.1"/>
    </source>
</evidence>
<dbReference type="Proteomes" id="UP001589575">
    <property type="component" value="Unassembled WGS sequence"/>
</dbReference>
<protein>
    <submittedName>
        <fullName evidence="2">Uncharacterized protein</fullName>
    </submittedName>
</protein>
<organism evidence="2 3">
    <name type="scientific">Citricoccus parietis</name>
    <dbReference type="NCBI Taxonomy" id="592307"/>
    <lineage>
        <taxon>Bacteria</taxon>
        <taxon>Bacillati</taxon>
        <taxon>Actinomycetota</taxon>
        <taxon>Actinomycetes</taxon>
        <taxon>Micrococcales</taxon>
        <taxon>Micrococcaceae</taxon>
        <taxon>Citricoccus</taxon>
    </lineage>
</organism>
<proteinExistence type="predicted"/>